<feature type="transmembrane region" description="Helical" evidence="3">
    <location>
        <begin position="271"/>
        <end position="290"/>
    </location>
</feature>
<feature type="region of interest" description="Disordered" evidence="2">
    <location>
        <begin position="299"/>
        <end position="340"/>
    </location>
</feature>
<keyword evidence="1" id="KW-0175">Coiled coil</keyword>
<keyword evidence="3" id="KW-1133">Transmembrane helix</keyword>
<dbReference type="Proteomes" id="UP000076489">
    <property type="component" value="Unassembled WGS sequence"/>
</dbReference>
<dbReference type="OrthoDB" id="5298707at2"/>
<dbReference type="InterPro" id="IPR020011">
    <property type="entry name" value="FimV_C"/>
</dbReference>
<protein>
    <submittedName>
        <fullName evidence="5">Peptidoglycan-binding protein LysM</fullName>
    </submittedName>
</protein>
<dbReference type="RefSeq" id="WP_063343931.1">
    <property type="nucleotide sequence ID" value="NZ_LUKJ01000003.1"/>
</dbReference>
<dbReference type="Gene3D" id="1.20.58.2200">
    <property type="match status" value="1"/>
</dbReference>
<organism evidence="5 6">
    <name type="scientific">Pseudomonas fluorescens</name>
    <dbReference type="NCBI Taxonomy" id="294"/>
    <lineage>
        <taxon>Bacteria</taxon>
        <taxon>Pseudomonadati</taxon>
        <taxon>Pseudomonadota</taxon>
        <taxon>Gammaproteobacteria</taxon>
        <taxon>Pseudomonadales</taxon>
        <taxon>Pseudomonadaceae</taxon>
        <taxon>Pseudomonas</taxon>
    </lineage>
</organism>
<accession>A0A161XEZ1</accession>
<feature type="region of interest" description="Disordered" evidence="2">
    <location>
        <begin position="146"/>
        <end position="188"/>
    </location>
</feature>
<dbReference type="NCBIfam" id="TIGR03504">
    <property type="entry name" value="FimV_Cterm"/>
    <property type="match status" value="1"/>
</dbReference>
<evidence type="ECO:0000256" key="2">
    <source>
        <dbReference type="SAM" id="MobiDB-lite"/>
    </source>
</evidence>
<feature type="region of interest" description="Disordered" evidence="2">
    <location>
        <begin position="468"/>
        <end position="489"/>
    </location>
</feature>
<gene>
    <name evidence="5" type="ORF">A1D17_22360</name>
</gene>
<keyword evidence="3" id="KW-0472">Membrane</keyword>
<evidence type="ECO:0000313" key="6">
    <source>
        <dbReference type="Proteomes" id="UP000076489"/>
    </source>
</evidence>
<name>A0A161XEZ1_PSEFL</name>
<feature type="domain" description="FimV N-terminal" evidence="4">
    <location>
        <begin position="31"/>
        <end position="137"/>
    </location>
</feature>
<evidence type="ECO:0000259" key="4">
    <source>
        <dbReference type="Pfam" id="PF25800"/>
    </source>
</evidence>
<proteinExistence type="predicted"/>
<feature type="compositionally biased region" description="Low complexity" evidence="2">
    <location>
        <begin position="156"/>
        <end position="188"/>
    </location>
</feature>
<dbReference type="Pfam" id="PF25800">
    <property type="entry name" value="FimV_N"/>
    <property type="match status" value="1"/>
</dbReference>
<reference evidence="6" key="1">
    <citation type="submission" date="2016-03" db="EMBL/GenBank/DDBJ databases">
        <authorList>
            <person name="Ray J."/>
            <person name="Price M."/>
            <person name="Deutschbauer A."/>
        </authorList>
    </citation>
    <scope>NUCLEOTIDE SEQUENCE [LARGE SCALE GENOMIC DNA]</scope>
    <source>
        <strain evidence="6">FW300-N1B4</strain>
    </source>
</reference>
<dbReference type="InterPro" id="IPR057840">
    <property type="entry name" value="FimV_N"/>
</dbReference>
<feature type="coiled-coil region" evidence="1">
    <location>
        <begin position="196"/>
        <end position="244"/>
    </location>
</feature>
<evidence type="ECO:0000313" key="5">
    <source>
        <dbReference type="EMBL" id="KZN20338.1"/>
    </source>
</evidence>
<dbReference type="InterPro" id="IPR038440">
    <property type="entry name" value="FimV_C_sf"/>
</dbReference>
<keyword evidence="3" id="KW-0812">Transmembrane</keyword>
<dbReference type="EMBL" id="LUKJ01000003">
    <property type="protein sequence ID" value="KZN20338.1"/>
    <property type="molecule type" value="Genomic_DNA"/>
</dbReference>
<dbReference type="AlphaFoldDB" id="A0A161XEZ1"/>
<evidence type="ECO:0000256" key="1">
    <source>
        <dbReference type="SAM" id="Coils"/>
    </source>
</evidence>
<comment type="caution">
    <text evidence="5">The sequence shown here is derived from an EMBL/GenBank/DDBJ whole genome shotgun (WGS) entry which is preliminary data.</text>
</comment>
<feature type="compositionally biased region" description="Low complexity" evidence="2">
    <location>
        <begin position="468"/>
        <end position="483"/>
    </location>
</feature>
<reference evidence="5 6" key="2">
    <citation type="journal article" date="2018" name="Nature">
        <title>Mutant phenotypes for thousands of bacterial genes of unknown function.</title>
        <authorList>
            <person name="Price M.N."/>
            <person name="Wetmore K.M."/>
            <person name="Waters R.J."/>
            <person name="Callaghan M."/>
            <person name="Ray J."/>
            <person name="Liu H."/>
            <person name="Kuehl J.V."/>
            <person name="Melnyk R.A."/>
            <person name="Lamson J.S."/>
            <person name="Suh Y."/>
            <person name="Carlson H.K."/>
            <person name="Esquivel Z."/>
            <person name="Sadeeshkumar H."/>
            <person name="Chakraborty R."/>
            <person name="Zane G.M."/>
            <person name="Rubin B.E."/>
            <person name="Wall J.D."/>
            <person name="Visel A."/>
            <person name="Bristow J."/>
            <person name="Blow M.J."/>
            <person name="Arkin A.P."/>
            <person name="Deutschbauer A.M."/>
        </authorList>
    </citation>
    <scope>NUCLEOTIDE SEQUENCE [LARGE SCALE GENOMIC DNA]</scope>
    <source>
        <strain evidence="5 6">FW300-N1B4</strain>
    </source>
</reference>
<evidence type="ECO:0000256" key="3">
    <source>
        <dbReference type="SAM" id="Phobius"/>
    </source>
</evidence>
<sequence length="605" mass="64616">MLESWHVVLRCCTRLLLLGGAVTYSALAPALGLGEITQHSALNQPFNADIALVDAGGLAEGELSVSLATADEFSRAGVERVFFLNDLKFTPILRGNRSLIRVTSSKPVNEPFLNFLVQLNQPNGRLLREYTVLIDPPGSPGIVPVNDDPAPRPQSSAFPSVEPAVAPPSAAKAAVPKPDVDKPAAAPANDAVAEQLAASVLQNQQLQTTINELNAKLQGQDEHIAGQKKQLIELQTQLAEVKQASAEPVVPAVSAPVPVPVAVEESEPTPWLLIIGLLAVVALVLLGVFLRRQRQQVQAQVQPEPLPVPPSRHEPVLSRATEPASPAPRPQPLAGSAEETPAGDVLEGVGIYLAYGRLSEAAGLLRDALVREPQRTDLAVQLLEVLGKQGDVQAYDAQESSLRDAGFDAQQLQDIRARYPKLISAAPVVAAVAVAPPMPAVPEAAPSDEFQLNLDDLSMDSNWDLISPFENSSSSAKPSNESAQVNDPGFTSNLHVLPDVFEMPEEPTLDEPELEWIAEPDAQSLDETFLNEFSDPGQLLELEPLNAELMDLEPAGPSSAGKLEQAQTCIDDGDLDSAIELLNELLKEGDEPLKETARTLLAGIR</sequence>